<protein>
    <submittedName>
        <fullName evidence="2">Uncharacterized protein</fullName>
    </submittedName>
</protein>
<evidence type="ECO:0000313" key="3">
    <source>
        <dbReference type="Proteomes" id="UP000054937"/>
    </source>
</evidence>
<comment type="caution">
    <text evidence="2">The sequence shown here is derived from an EMBL/GenBank/DDBJ whole genome shotgun (WGS) entry which is preliminary data.</text>
</comment>
<organism evidence="2 3">
    <name type="scientific">Pseudocohnilembus persalinus</name>
    <name type="common">Ciliate</name>
    <dbReference type="NCBI Taxonomy" id="266149"/>
    <lineage>
        <taxon>Eukaryota</taxon>
        <taxon>Sar</taxon>
        <taxon>Alveolata</taxon>
        <taxon>Ciliophora</taxon>
        <taxon>Intramacronucleata</taxon>
        <taxon>Oligohymenophorea</taxon>
        <taxon>Scuticociliatia</taxon>
        <taxon>Philasterida</taxon>
        <taxon>Pseudocohnilembidae</taxon>
        <taxon>Pseudocohnilembus</taxon>
    </lineage>
</organism>
<sequence length="114" mass="13143">MRHRGSVSDSQENSENLDDEQNEDYLDLQDIAQTDKNQQQDQQGDQMEDGQEQNNKESASGQESIGKNEKKISIESIENINIEQDAQKEYVNEFLNELESPNQIVQRQKIAVCR</sequence>
<gene>
    <name evidence="2" type="ORF">PPERSA_06396</name>
</gene>
<name>A0A0V0Q8P0_PSEPJ</name>
<evidence type="ECO:0000313" key="2">
    <source>
        <dbReference type="EMBL" id="KRW98592.1"/>
    </source>
</evidence>
<proteinExistence type="predicted"/>
<dbReference type="EMBL" id="LDAU01000237">
    <property type="protein sequence ID" value="KRW98592.1"/>
    <property type="molecule type" value="Genomic_DNA"/>
</dbReference>
<dbReference type="InParanoid" id="A0A0V0Q8P0"/>
<evidence type="ECO:0000256" key="1">
    <source>
        <dbReference type="SAM" id="MobiDB-lite"/>
    </source>
</evidence>
<feature type="compositionally biased region" description="Acidic residues" evidence="1">
    <location>
        <begin position="15"/>
        <end position="27"/>
    </location>
</feature>
<reference evidence="2 3" key="1">
    <citation type="journal article" date="2015" name="Sci. Rep.">
        <title>Genome of the facultative scuticociliatosis pathogen Pseudocohnilembus persalinus provides insight into its virulence through horizontal gene transfer.</title>
        <authorList>
            <person name="Xiong J."/>
            <person name="Wang G."/>
            <person name="Cheng J."/>
            <person name="Tian M."/>
            <person name="Pan X."/>
            <person name="Warren A."/>
            <person name="Jiang C."/>
            <person name="Yuan D."/>
            <person name="Miao W."/>
        </authorList>
    </citation>
    <scope>NUCLEOTIDE SEQUENCE [LARGE SCALE GENOMIC DNA]</scope>
    <source>
        <strain evidence="2">36N120E</strain>
    </source>
</reference>
<dbReference type="AlphaFoldDB" id="A0A0V0Q8P0"/>
<dbReference type="Proteomes" id="UP000054937">
    <property type="component" value="Unassembled WGS sequence"/>
</dbReference>
<feature type="region of interest" description="Disordered" evidence="1">
    <location>
        <begin position="1"/>
        <end position="70"/>
    </location>
</feature>
<keyword evidence="3" id="KW-1185">Reference proteome</keyword>
<accession>A0A0V0Q8P0</accession>